<feature type="domain" description="DUF6788" evidence="1">
    <location>
        <begin position="7"/>
        <end position="76"/>
    </location>
</feature>
<accession>A0A936NGI7</accession>
<comment type="caution">
    <text evidence="2">The sequence shown here is derived from an EMBL/GenBank/DDBJ whole genome shotgun (WGS) entry which is preliminary data.</text>
</comment>
<dbReference type="InterPro" id="IPR046738">
    <property type="entry name" value="DUF6788"/>
</dbReference>
<evidence type="ECO:0000259" key="1">
    <source>
        <dbReference type="Pfam" id="PF20586"/>
    </source>
</evidence>
<dbReference type="Proteomes" id="UP000727993">
    <property type="component" value="Unassembled WGS sequence"/>
</dbReference>
<protein>
    <recommendedName>
        <fullName evidence="1">DUF6788 domain-containing protein</fullName>
    </recommendedName>
</protein>
<sequence>MATRLEQYQHQYEQLQAELADVGFTCQGSVLERYTSCGNPNCRCQADPPQRHGPYWQWTRKVANKTVTVRLTPDEAALYKEWIANNRRLRRIIADMDKTSAKARKILLNHAAKTTG</sequence>
<proteinExistence type="predicted"/>
<dbReference type="EMBL" id="JADJZA010000011">
    <property type="protein sequence ID" value="MBK9298973.1"/>
    <property type="molecule type" value="Genomic_DNA"/>
</dbReference>
<dbReference type="Pfam" id="PF20586">
    <property type="entry name" value="DUF6788"/>
    <property type="match status" value="1"/>
</dbReference>
<reference evidence="2 3" key="1">
    <citation type="submission" date="2020-10" db="EMBL/GenBank/DDBJ databases">
        <title>Connecting structure to function with the recovery of over 1000 high-quality activated sludge metagenome-assembled genomes encoding full-length rRNA genes using long-read sequencing.</title>
        <authorList>
            <person name="Singleton C.M."/>
            <person name="Petriglieri F."/>
            <person name="Kristensen J.M."/>
            <person name="Kirkegaard R.H."/>
            <person name="Michaelsen T.Y."/>
            <person name="Andersen M.H."/>
            <person name="Karst S.M."/>
            <person name="Dueholm M.S."/>
            <person name="Nielsen P.H."/>
            <person name="Albertsen M."/>
        </authorList>
    </citation>
    <scope>NUCLEOTIDE SEQUENCE [LARGE SCALE GENOMIC DNA]</scope>
    <source>
        <strain evidence="2">Lyne_18-Q3-R50-59_MAXAC.006</strain>
    </source>
</reference>
<organism evidence="2 3">
    <name type="scientific">Candidatus Neomicrothrix subdominans</name>
    <dbReference type="NCBI Taxonomy" id="2954438"/>
    <lineage>
        <taxon>Bacteria</taxon>
        <taxon>Bacillati</taxon>
        <taxon>Actinomycetota</taxon>
        <taxon>Acidimicrobiia</taxon>
        <taxon>Acidimicrobiales</taxon>
        <taxon>Microthrixaceae</taxon>
        <taxon>Candidatus Neomicrothrix</taxon>
    </lineage>
</organism>
<dbReference type="AlphaFoldDB" id="A0A936NGI7"/>
<gene>
    <name evidence="2" type="ORF">IPN02_19530</name>
</gene>
<evidence type="ECO:0000313" key="2">
    <source>
        <dbReference type="EMBL" id="MBK9298973.1"/>
    </source>
</evidence>
<evidence type="ECO:0000313" key="3">
    <source>
        <dbReference type="Proteomes" id="UP000727993"/>
    </source>
</evidence>
<name>A0A936NGI7_9ACTN</name>